<keyword evidence="1" id="KW-0732">Signal</keyword>
<proteinExistence type="predicted"/>
<gene>
    <name evidence="2" type="ORF">LG35_08170</name>
</gene>
<dbReference type="Gene3D" id="2.40.160.10">
    <property type="entry name" value="Porin"/>
    <property type="match status" value="1"/>
</dbReference>
<accession>A0ABR4YHQ8</accession>
<evidence type="ECO:0000256" key="1">
    <source>
        <dbReference type="SAM" id="SignalP"/>
    </source>
</evidence>
<dbReference type="RefSeq" id="WP_035473811.1">
    <property type="nucleotide sequence ID" value="NZ_JRGF01000009.1"/>
</dbReference>
<evidence type="ECO:0000313" key="3">
    <source>
        <dbReference type="Proteomes" id="UP000030889"/>
    </source>
</evidence>
<dbReference type="Proteomes" id="UP000030889">
    <property type="component" value="Unassembled WGS sequence"/>
</dbReference>
<dbReference type="EMBL" id="JRGF01000009">
    <property type="protein sequence ID" value="KHE41708.1"/>
    <property type="molecule type" value="Genomic_DNA"/>
</dbReference>
<comment type="caution">
    <text evidence="2">The sequence shown here is derived from an EMBL/GenBank/DDBJ whole genome shotgun (WGS) entry which is preliminary data.</text>
</comment>
<protein>
    <recommendedName>
        <fullName evidence="4">Porin</fullName>
    </recommendedName>
</protein>
<organism evidence="2 3">
    <name type="scientific">Alistipes inops</name>
    <dbReference type="NCBI Taxonomy" id="1501391"/>
    <lineage>
        <taxon>Bacteria</taxon>
        <taxon>Pseudomonadati</taxon>
        <taxon>Bacteroidota</taxon>
        <taxon>Bacteroidia</taxon>
        <taxon>Bacteroidales</taxon>
        <taxon>Rikenellaceae</taxon>
        <taxon>Alistipes</taxon>
    </lineage>
</organism>
<sequence>MKRPYNIRATIRTAAAVLLLCAPAKAMAQEAKPFTPKLFGVLKTRFETDTQTGDLRFNINNARLGVKGEAGGTAGLFRYQFQADLNSEGKLSILDTYVAFASGAFEVSLGQQLYHFGTELSRGPGKNYFASSSFLTTYVGSYYTERNDKISAAAGNLGARDIGILFTHKGTEQFPVGILAGLVNGYGINNMAWHRNVNFVARLWIDPGQIVDGFGIAGNYYTGKTPLGNDITMAGGELRYMKERWIIEGEYASRWLGTASGTDRLDLAAVHAIYRQPVRQWGPVKFIAPMIRWDYGRNIALLDQSDILHLNAQRITGGLTIGFAKKLLQCELRLNYEHYLIDRRPAAIEANPAFHNKFIAEFFLAF</sequence>
<name>A0ABR4YHQ8_9BACT</name>
<keyword evidence="3" id="KW-1185">Reference proteome</keyword>
<dbReference type="InterPro" id="IPR023614">
    <property type="entry name" value="Porin_dom_sf"/>
</dbReference>
<evidence type="ECO:0008006" key="4">
    <source>
        <dbReference type="Google" id="ProtNLM"/>
    </source>
</evidence>
<feature type="signal peptide" evidence="1">
    <location>
        <begin position="1"/>
        <end position="28"/>
    </location>
</feature>
<evidence type="ECO:0000313" key="2">
    <source>
        <dbReference type="EMBL" id="KHE41708.1"/>
    </source>
</evidence>
<reference evidence="2 3" key="1">
    <citation type="submission" date="2014-09" db="EMBL/GenBank/DDBJ databases">
        <title>Alistipes sp. 627, sp. nov., a novel member of the family Rikenellaceae isolated from human faeces.</title>
        <authorList>
            <person name="Shkoporov A.N."/>
            <person name="Chaplin A.V."/>
            <person name="Motuzova O.V."/>
            <person name="Kafarskaia L.I."/>
            <person name="Khokhlova E.V."/>
            <person name="Efimov B.A."/>
        </authorList>
    </citation>
    <scope>NUCLEOTIDE SEQUENCE [LARGE SCALE GENOMIC DNA]</scope>
    <source>
        <strain evidence="2 3">627</strain>
    </source>
</reference>
<feature type="chain" id="PRO_5046028411" description="Porin" evidence="1">
    <location>
        <begin position="29"/>
        <end position="366"/>
    </location>
</feature>